<dbReference type="Gene3D" id="3.40.630.30">
    <property type="match status" value="1"/>
</dbReference>
<reference evidence="4 5" key="1">
    <citation type="submission" date="2020-01" db="EMBL/GenBank/DDBJ databases">
        <title>Genome analysis of Anaerocolumna sp. CBA3638.</title>
        <authorList>
            <person name="Kim J."/>
            <person name="Roh S.W."/>
        </authorList>
    </citation>
    <scope>NUCLEOTIDE SEQUENCE [LARGE SCALE GENOMIC DNA]</scope>
    <source>
        <strain evidence="4 5">CBA3638</strain>
    </source>
</reference>
<dbReference type="PROSITE" id="PS51186">
    <property type="entry name" value="GNAT"/>
    <property type="match status" value="1"/>
</dbReference>
<dbReference type="Pfam" id="PF00583">
    <property type="entry name" value="Acetyltransf_1"/>
    <property type="match status" value="1"/>
</dbReference>
<organism evidence="4 5">
    <name type="scientific">Anaerocolumna sedimenticola</name>
    <dbReference type="NCBI Taxonomy" id="2696063"/>
    <lineage>
        <taxon>Bacteria</taxon>
        <taxon>Bacillati</taxon>
        <taxon>Bacillota</taxon>
        <taxon>Clostridia</taxon>
        <taxon>Lachnospirales</taxon>
        <taxon>Lachnospiraceae</taxon>
        <taxon>Anaerocolumna</taxon>
    </lineage>
</organism>
<accession>A0A6P1TQA3</accession>
<gene>
    <name evidence="4" type="ORF">Ana3638_13120</name>
</gene>
<dbReference type="InterPro" id="IPR050680">
    <property type="entry name" value="YpeA/RimI_acetyltransf"/>
</dbReference>
<evidence type="ECO:0000256" key="2">
    <source>
        <dbReference type="ARBA" id="ARBA00023315"/>
    </source>
</evidence>
<evidence type="ECO:0000313" key="5">
    <source>
        <dbReference type="Proteomes" id="UP000464314"/>
    </source>
</evidence>
<dbReference type="InterPro" id="IPR016181">
    <property type="entry name" value="Acyl_CoA_acyltransferase"/>
</dbReference>
<sequence>MVIRNMTLDDYDGVYNLWIHTPGMGLNNLDDSKAGIERYLKRNPVTCFVAEEKGNIIGVILSGHDGRRGFIHHTAVALQYRKKGIATTLLEHAMEALKQEGINKAALVTFERNETGNSFWEKQGFTKRDDLIYRNKNIQDLKRMDT</sequence>
<protein>
    <submittedName>
        <fullName evidence="4">GNAT family N-acetyltransferase</fullName>
    </submittedName>
</protein>
<evidence type="ECO:0000313" key="4">
    <source>
        <dbReference type="EMBL" id="QHQ61598.1"/>
    </source>
</evidence>
<dbReference type="GO" id="GO:0016747">
    <property type="term" value="F:acyltransferase activity, transferring groups other than amino-acyl groups"/>
    <property type="evidence" value="ECO:0007669"/>
    <property type="project" value="InterPro"/>
</dbReference>
<dbReference type="KEGG" id="anr:Ana3638_13120"/>
<keyword evidence="2" id="KW-0012">Acyltransferase</keyword>
<dbReference type="EMBL" id="CP048000">
    <property type="protein sequence ID" value="QHQ61598.1"/>
    <property type="molecule type" value="Genomic_DNA"/>
</dbReference>
<dbReference type="PIRSF" id="PIRSF037663">
    <property type="entry name" value="Acetyltransf_GNAT_prd"/>
    <property type="match status" value="1"/>
</dbReference>
<evidence type="ECO:0000259" key="3">
    <source>
        <dbReference type="PROSITE" id="PS51186"/>
    </source>
</evidence>
<dbReference type="AlphaFoldDB" id="A0A6P1TQA3"/>
<keyword evidence="5" id="KW-1185">Reference proteome</keyword>
<dbReference type="Proteomes" id="UP000464314">
    <property type="component" value="Chromosome"/>
</dbReference>
<evidence type="ECO:0000256" key="1">
    <source>
        <dbReference type="ARBA" id="ARBA00022679"/>
    </source>
</evidence>
<dbReference type="InterPro" id="IPR000182">
    <property type="entry name" value="GNAT_dom"/>
</dbReference>
<dbReference type="SUPFAM" id="SSF55729">
    <property type="entry name" value="Acyl-CoA N-acyltransferases (Nat)"/>
    <property type="match status" value="1"/>
</dbReference>
<dbReference type="CDD" id="cd04301">
    <property type="entry name" value="NAT_SF"/>
    <property type="match status" value="1"/>
</dbReference>
<keyword evidence="1 4" id="KW-0808">Transferase</keyword>
<dbReference type="InterPro" id="IPR017255">
    <property type="entry name" value="AcTrfase_GNAT_prd"/>
</dbReference>
<name>A0A6P1TQA3_9FIRM</name>
<dbReference type="PANTHER" id="PTHR43420">
    <property type="entry name" value="ACETYLTRANSFERASE"/>
    <property type="match status" value="1"/>
</dbReference>
<feature type="domain" description="N-acetyltransferase" evidence="3">
    <location>
        <begin position="1"/>
        <end position="145"/>
    </location>
</feature>
<proteinExistence type="predicted"/>
<dbReference type="RefSeq" id="WP_161838423.1">
    <property type="nucleotide sequence ID" value="NZ_CP048000.1"/>
</dbReference>